<reference evidence="3 4" key="1">
    <citation type="submission" date="2018-06" db="EMBL/GenBank/DDBJ databases">
        <title>Genomic Encyclopedia of Archaeal and Bacterial Type Strains, Phase II (KMG-II): from individual species to whole genera.</title>
        <authorList>
            <person name="Goeker M."/>
        </authorList>
    </citation>
    <scope>NUCLEOTIDE SEQUENCE [LARGE SCALE GENOMIC DNA]</scope>
    <source>
        <strain evidence="3 4">DSM 6779</strain>
    </source>
</reference>
<evidence type="ECO:0000313" key="4">
    <source>
        <dbReference type="Proteomes" id="UP000249239"/>
    </source>
</evidence>
<dbReference type="SUPFAM" id="SSF89392">
    <property type="entry name" value="Prokaryotic lipoproteins and lipoprotein localization factors"/>
    <property type="match status" value="1"/>
</dbReference>
<evidence type="ECO:0000256" key="2">
    <source>
        <dbReference type="SAM" id="SignalP"/>
    </source>
</evidence>
<sequence length="236" mass="27244">MKHYCCVLILSMLIASMGVSSAQLLNSAVSADVTHQILQKGKVMTVKSQTLYDGKSDKIVCHYFNPKEFYKTVNNKGEMRIYFPKDNTVSYTQNNHYSSNNELMYYFVNNKVDDLGLKSEGFKVKSTNYKDDHLVVTWEAPVHLMPVKEVDVVFENYLPIYSEYRGVDGKVLKKIYYYQYFSCPEFNFPQKITEVSFDASPDSILKRTTYSNIKIGNQVDRTLFNFEIPANAKKVD</sequence>
<keyword evidence="4" id="KW-1185">Reference proteome</keyword>
<name>A0A2W7N8Z5_9BACT</name>
<evidence type="ECO:0000256" key="1">
    <source>
        <dbReference type="ARBA" id="ARBA00022729"/>
    </source>
</evidence>
<evidence type="ECO:0008006" key="5">
    <source>
        <dbReference type="Google" id="ProtNLM"/>
    </source>
</evidence>
<proteinExistence type="predicted"/>
<accession>A0A2W7N8Z5</accession>
<dbReference type="Proteomes" id="UP000249239">
    <property type="component" value="Unassembled WGS sequence"/>
</dbReference>
<protein>
    <recommendedName>
        <fullName evidence="5">Outer membrane lipoprotein-sorting protein</fullName>
    </recommendedName>
</protein>
<dbReference type="InterPro" id="IPR029046">
    <property type="entry name" value="LolA/LolB/LppX"/>
</dbReference>
<gene>
    <name evidence="3" type="ORF">LX69_01689</name>
</gene>
<comment type="caution">
    <text evidence="3">The sequence shown here is derived from an EMBL/GenBank/DDBJ whole genome shotgun (WGS) entry which is preliminary data.</text>
</comment>
<feature type="signal peptide" evidence="2">
    <location>
        <begin position="1"/>
        <end position="22"/>
    </location>
</feature>
<feature type="chain" id="PRO_5015949091" description="Outer membrane lipoprotein-sorting protein" evidence="2">
    <location>
        <begin position="23"/>
        <end position="236"/>
    </location>
</feature>
<dbReference type="EMBL" id="QKZK01000011">
    <property type="protein sequence ID" value="PZX16875.1"/>
    <property type="molecule type" value="Genomic_DNA"/>
</dbReference>
<dbReference type="AlphaFoldDB" id="A0A2W7N8Z5"/>
<dbReference type="Gene3D" id="2.50.20.10">
    <property type="entry name" value="Lipoprotein localisation LolA/LolB/LppX"/>
    <property type="match status" value="1"/>
</dbReference>
<organism evidence="3 4">
    <name type="scientific">Breznakibacter xylanolyticus</name>
    <dbReference type="NCBI Taxonomy" id="990"/>
    <lineage>
        <taxon>Bacteria</taxon>
        <taxon>Pseudomonadati</taxon>
        <taxon>Bacteroidota</taxon>
        <taxon>Bacteroidia</taxon>
        <taxon>Marinilabiliales</taxon>
        <taxon>Marinilabiliaceae</taxon>
        <taxon>Breznakibacter</taxon>
    </lineage>
</organism>
<keyword evidence="1 2" id="KW-0732">Signal</keyword>
<evidence type="ECO:0000313" key="3">
    <source>
        <dbReference type="EMBL" id="PZX16875.1"/>
    </source>
</evidence>